<comment type="caution">
    <text evidence="2">The sequence shown here is derived from an EMBL/GenBank/DDBJ whole genome shotgun (WGS) entry which is preliminary data.</text>
</comment>
<dbReference type="InterPro" id="IPR042095">
    <property type="entry name" value="SUMF_sf"/>
</dbReference>
<gene>
    <name evidence="2" type="ORF">CK623_04355</name>
</gene>
<sequence>MMSASVPTLHSYAQYLASIRQAFGLPAAPQAADAAASAGSPSERAFTGCAGAADPAPWQSRRYAVGQRFQHGPHLPEMLVLPAGAFCMGAHPLDPDAVSDERPRHAVRLHRPFAIGCTPVTFDQWDACLAAGGTRHRPPDASWGRGARPVIHVNWFDAEEYVAWLSRETGERYRLLTEAEWEYACWGGAPQHGRFPWGDDYGLRQLHQHAWSAGNSGYRSHPVAQKTANGFGLHDMLGNVWEWVADHYARHGGDRPDGAVAHRSASRSASCVIRGGSWLDAPEHIRPSARRSHQPMHRAYHLGLRVAMDLPPASGSA</sequence>
<dbReference type="GO" id="GO:0120147">
    <property type="term" value="F:formylglycine-generating oxidase activity"/>
    <property type="evidence" value="ECO:0007669"/>
    <property type="project" value="TreeGrafter"/>
</dbReference>
<evidence type="ECO:0000313" key="2">
    <source>
        <dbReference type="EMBL" id="PAT40614.1"/>
    </source>
</evidence>
<dbReference type="AlphaFoldDB" id="A0A2A2ASE4"/>
<dbReference type="InterPro" id="IPR005532">
    <property type="entry name" value="SUMF_dom"/>
</dbReference>
<dbReference type="InterPro" id="IPR016187">
    <property type="entry name" value="CTDL_fold"/>
</dbReference>
<feature type="domain" description="Sulfatase-modifying factor enzyme-like" evidence="1">
    <location>
        <begin position="75"/>
        <end position="307"/>
    </location>
</feature>
<dbReference type="Gene3D" id="3.90.1580.10">
    <property type="entry name" value="paralog of FGE (formylglycine-generating enzyme)"/>
    <property type="match status" value="1"/>
</dbReference>
<evidence type="ECO:0000259" key="1">
    <source>
        <dbReference type="Pfam" id="PF03781"/>
    </source>
</evidence>
<protein>
    <recommendedName>
        <fullName evidence="1">Sulfatase-modifying factor enzyme-like domain-containing protein</fullName>
    </recommendedName>
</protein>
<dbReference type="PANTHER" id="PTHR23150">
    <property type="entry name" value="SULFATASE MODIFYING FACTOR 1, 2"/>
    <property type="match status" value="1"/>
</dbReference>
<reference evidence="2 3" key="1">
    <citation type="submission" date="2017-08" db="EMBL/GenBank/DDBJ databases">
        <title>WGS of Clinical strains of the CDC Group NO-1 linked to zoonotic infections in humans.</title>
        <authorList>
            <person name="Bernier A.-M."/>
            <person name="Bernard K."/>
        </authorList>
    </citation>
    <scope>NUCLEOTIDE SEQUENCE [LARGE SCALE GENOMIC DNA]</scope>
    <source>
        <strain evidence="2 3">NML79-0751</strain>
    </source>
</reference>
<dbReference type="InterPro" id="IPR051043">
    <property type="entry name" value="Sulfatase_Mod_Factor_Kinase"/>
</dbReference>
<dbReference type="PANTHER" id="PTHR23150:SF19">
    <property type="entry name" value="FORMYLGLYCINE-GENERATING ENZYME"/>
    <property type="match status" value="1"/>
</dbReference>
<dbReference type="SUPFAM" id="SSF56436">
    <property type="entry name" value="C-type lectin-like"/>
    <property type="match status" value="1"/>
</dbReference>
<accession>A0A2A2ASE4</accession>
<dbReference type="Proteomes" id="UP000218644">
    <property type="component" value="Unassembled WGS sequence"/>
</dbReference>
<dbReference type="EMBL" id="NSJD01000004">
    <property type="protein sequence ID" value="PAT40614.1"/>
    <property type="molecule type" value="Genomic_DNA"/>
</dbReference>
<evidence type="ECO:0000313" key="3">
    <source>
        <dbReference type="Proteomes" id="UP000218644"/>
    </source>
</evidence>
<dbReference type="Pfam" id="PF03781">
    <property type="entry name" value="FGE-sulfatase"/>
    <property type="match status" value="1"/>
</dbReference>
<organism evidence="2 3">
    <name type="scientific">Vandammella animalimorsus</name>
    <dbReference type="NCBI Taxonomy" id="2029117"/>
    <lineage>
        <taxon>Bacteria</taxon>
        <taxon>Pseudomonadati</taxon>
        <taxon>Pseudomonadota</taxon>
        <taxon>Betaproteobacteria</taxon>
        <taxon>Burkholderiales</taxon>
        <taxon>Comamonadaceae</taxon>
        <taxon>Vandammella</taxon>
    </lineage>
</organism>
<name>A0A2A2ASE4_9BURK</name>
<proteinExistence type="predicted"/>